<accession>A0A329T150</accession>
<comment type="caution">
    <text evidence="1">The sequence shown here is derived from an EMBL/GenBank/DDBJ whole genome shotgun (WGS) entry which is preliminary data.</text>
</comment>
<name>A0A329T150_9STRA</name>
<evidence type="ECO:0000313" key="2">
    <source>
        <dbReference type="Proteomes" id="UP000251314"/>
    </source>
</evidence>
<sequence length="219" mass="25202">MKKPSCPPGILVDVSPTGMWSDGILLRHAKDVVCSRKETQFYRHPVLYIMDSYAAHIKMFNEELLKRYNVSFQAYYRTKYDGFMGQALQDTSLQTKAGNPKVSHYEKVAQWVLAWAATRTTKDIARAFQLCGLVAKAEFSVYKLHPPLRELLSSTVNMHEWHQWYQHIVDGSDDHEELCISPPGWYLPDDIHSSLFCCLRHSLGASYADYVSVLTDYMQ</sequence>
<dbReference type="OrthoDB" id="122087at2759"/>
<keyword evidence="2" id="KW-1185">Reference proteome</keyword>
<reference evidence="1 2" key="1">
    <citation type="submission" date="2018-01" db="EMBL/GenBank/DDBJ databases">
        <title>Draft genome of the strawberry crown rot pathogen Phytophthora cactorum.</title>
        <authorList>
            <person name="Armitage A.D."/>
            <person name="Lysoe E."/>
            <person name="Nellist C.F."/>
            <person name="Harrison R.J."/>
            <person name="Brurberg M.B."/>
        </authorList>
    </citation>
    <scope>NUCLEOTIDE SEQUENCE [LARGE SCALE GENOMIC DNA]</scope>
    <source>
        <strain evidence="1 2">10300</strain>
    </source>
</reference>
<proteinExistence type="predicted"/>
<dbReference type="Proteomes" id="UP000251314">
    <property type="component" value="Unassembled WGS sequence"/>
</dbReference>
<evidence type="ECO:0000313" key="1">
    <source>
        <dbReference type="EMBL" id="RAW42481.1"/>
    </source>
</evidence>
<evidence type="ECO:0008006" key="3">
    <source>
        <dbReference type="Google" id="ProtNLM"/>
    </source>
</evidence>
<organism evidence="1 2">
    <name type="scientific">Phytophthora cactorum</name>
    <dbReference type="NCBI Taxonomy" id="29920"/>
    <lineage>
        <taxon>Eukaryota</taxon>
        <taxon>Sar</taxon>
        <taxon>Stramenopiles</taxon>
        <taxon>Oomycota</taxon>
        <taxon>Peronosporomycetes</taxon>
        <taxon>Peronosporales</taxon>
        <taxon>Peronosporaceae</taxon>
        <taxon>Phytophthora</taxon>
    </lineage>
</organism>
<gene>
    <name evidence="1" type="ORF">PC110_g1332</name>
</gene>
<dbReference type="AlphaFoldDB" id="A0A329T150"/>
<protein>
    <recommendedName>
        <fullName evidence="3">DDE-1 domain-containing protein</fullName>
    </recommendedName>
</protein>
<dbReference type="VEuPathDB" id="FungiDB:PC110_g1332"/>
<dbReference type="EMBL" id="MJFZ01000015">
    <property type="protein sequence ID" value="RAW42481.1"/>
    <property type="molecule type" value="Genomic_DNA"/>
</dbReference>